<evidence type="ECO:0000256" key="3">
    <source>
        <dbReference type="ARBA" id="ARBA00022679"/>
    </source>
</evidence>
<dbReference type="InterPro" id="IPR005490">
    <property type="entry name" value="LD_TPept_cat_dom"/>
</dbReference>
<dbReference type="AlphaFoldDB" id="A0A7W8XCB7"/>
<dbReference type="InterPro" id="IPR038063">
    <property type="entry name" value="Transpep_catalytic_dom"/>
</dbReference>
<keyword evidence="9" id="KW-0449">Lipoprotein</keyword>
<reference evidence="9 10" key="1">
    <citation type="submission" date="2020-08" db="EMBL/GenBank/DDBJ databases">
        <title>Genomic Encyclopedia of Type Strains, Phase IV (KMG-V): Genome sequencing to study the core and pangenomes of soil and plant-associated prokaryotes.</title>
        <authorList>
            <person name="Whitman W."/>
        </authorList>
    </citation>
    <scope>NUCLEOTIDE SEQUENCE [LARGE SCALE GENOMIC DNA]</scope>
    <source>
        <strain evidence="9 10">SEMIA 4084</strain>
    </source>
</reference>
<dbReference type="GO" id="GO:0018104">
    <property type="term" value="P:peptidoglycan-protein cross-linking"/>
    <property type="evidence" value="ECO:0007669"/>
    <property type="project" value="TreeGrafter"/>
</dbReference>
<keyword evidence="3" id="KW-0808">Transferase</keyword>
<dbReference type="GO" id="GO:0008360">
    <property type="term" value="P:regulation of cell shape"/>
    <property type="evidence" value="ECO:0007669"/>
    <property type="project" value="UniProtKB-UniRule"/>
</dbReference>
<dbReference type="GO" id="GO:0016740">
    <property type="term" value="F:transferase activity"/>
    <property type="evidence" value="ECO:0007669"/>
    <property type="project" value="UniProtKB-KW"/>
</dbReference>
<dbReference type="GO" id="GO:0005576">
    <property type="term" value="C:extracellular region"/>
    <property type="evidence" value="ECO:0007669"/>
    <property type="project" value="TreeGrafter"/>
</dbReference>
<comment type="similarity">
    <text evidence="2">Belongs to the YkuD family.</text>
</comment>
<feature type="domain" description="L,D-TPase catalytic" evidence="8">
    <location>
        <begin position="192"/>
        <end position="325"/>
    </location>
</feature>
<dbReference type="Gene3D" id="1.10.101.10">
    <property type="entry name" value="PGBD-like superfamily/PGBD"/>
    <property type="match status" value="1"/>
</dbReference>
<dbReference type="PANTHER" id="PTHR30582:SF30">
    <property type="entry name" value="BLR4375 PROTEIN"/>
    <property type="match status" value="1"/>
</dbReference>
<dbReference type="EMBL" id="JACHBK010000022">
    <property type="protein sequence ID" value="MBB5539597.1"/>
    <property type="molecule type" value="Genomic_DNA"/>
</dbReference>
<dbReference type="Gene3D" id="2.40.440.10">
    <property type="entry name" value="L,D-transpeptidase catalytic domain-like"/>
    <property type="match status" value="1"/>
</dbReference>
<feature type="active site" description="Proton donor/acceptor" evidence="7">
    <location>
        <position position="285"/>
    </location>
</feature>
<dbReference type="CDD" id="cd16913">
    <property type="entry name" value="YkuD_like"/>
    <property type="match status" value="1"/>
</dbReference>
<dbReference type="Pfam" id="PF01471">
    <property type="entry name" value="PG_binding_1"/>
    <property type="match status" value="1"/>
</dbReference>
<accession>A0A7W8XCB7</accession>
<evidence type="ECO:0000256" key="4">
    <source>
        <dbReference type="ARBA" id="ARBA00022960"/>
    </source>
</evidence>
<dbReference type="UniPathway" id="UPA00219"/>
<dbReference type="Proteomes" id="UP000585507">
    <property type="component" value="Unassembled WGS sequence"/>
</dbReference>
<evidence type="ECO:0000256" key="1">
    <source>
        <dbReference type="ARBA" id="ARBA00004752"/>
    </source>
</evidence>
<name>A0A7W8XCB7_9HYPH</name>
<keyword evidence="5 7" id="KW-0573">Peptidoglycan synthesis</keyword>
<dbReference type="InterPro" id="IPR036366">
    <property type="entry name" value="PGBDSf"/>
</dbReference>
<sequence>MSSMKAALPMQLLVLAISVGDTAARELLPEAIDSASIATIGAEAPALADPDPAIVRLQVLLDRAGSSPGVIDGLYGENLSKAVAGFEAMNSLPVDGKLDRDVVARLEDPGPVVASYVVSAEDATGLVDRIPEDYGEKAKMESLGYTSVAEKLSERFHMDIDLVKALNPVSQFLSGDTVWVVNPGPLRDGKAKRIEVNKKAGQVLAYAEDGSLLAVYPATIGSEDNPAPSGRHKVKGVARMPVYRYNPKLNFKQGNNDKILTIPKGPNGPVGSVWIDLTEPTYGIHGTPEPKLIDKVGSHGCVRLTNWDAEELAGMVRPGVRVDFVNRSWAVPR</sequence>
<proteinExistence type="inferred from homology"/>
<dbReference type="GO" id="GO:0071555">
    <property type="term" value="P:cell wall organization"/>
    <property type="evidence" value="ECO:0007669"/>
    <property type="project" value="UniProtKB-UniRule"/>
</dbReference>
<evidence type="ECO:0000313" key="9">
    <source>
        <dbReference type="EMBL" id="MBB5539597.1"/>
    </source>
</evidence>
<dbReference type="InterPro" id="IPR036365">
    <property type="entry name" value="PGBD-like_sf"/>
</dbReference>
<comment type="caution">
    <text evidence="9">The sequence shown here is derived from an EMBL/GenBank/DDBJ whole genome shotgun (WGS) entry which is preliminary data.</text>
</comment>
<keyword evidence="6 7" id="KW-0961">Cell wall biogenesis/degradation</keyword>
<organism evidence="9 10">
    <name type="scientific">Rhizobium giardinii</name>
    <dbReference type="NCBI Taxonomy" id="56731"/>
    <lineage>
        <taxon>Bacteria</taxon>
        <taxon>Pseudomonadati</taxon>
        <taxon>Pseudomonadota</taxon>
        <taxon>Alphaproteobacteria</taxon>
        <taxon>Hyphomicrobiales</taxon>
        <taxon>Rhizobiaceae</taxon>
        <taxon>Rhizobium/Agrobacterium group</taxon>
        <taxon>Rhizobium</taxon>
    </lineage>
</organism>
<feature type="active site" description="Nucleophile" evidence="7">
    <location>
        <position position="301"/>
    </location>
</feature>
<dbReference type="Pfam" id="PF03734">
    <property type="entry name" value="YkuD"/>
    <property type="match status" value="1"/>
</dbReference>
<evidence type="ECO:0000256" key="6">
    <source>
        <dbReference type="ARBA" id="ARBA00023316"/>
    </source>
</evidence>
<dbReference type="SUPFAM" id="SSF141523">
    <property type="entry name" value="L,D-transpeptidase catalytic domain-like"/>
    <property type="match status" value="1"/>
</dbReference>
<evidence type="ECO:0000256" key="2">
    <source>
        <dbReference type="ARBA" id="ARBA00005992"/>
    </source>
</evidence>
<keyword evidence="10" id="KW-1185">Reference proteome</keyword>
<dbReference type="GO" id="GO:0071972">
    <property type="term" value="F:peptidoglycan L,D-transpeptidase activity"/>
    <property type="evidence" value="ECO:0007669"/>
    <property type="project" value="TreeGrafter"/>
</dbReference>
<evidence type="ECO:0000256" key="5">
    <source>
        <dbReference type="ARBA" id="ARBA00022984"/>
    </source>
</evidence>
<evidence type="ECO:0000313" key="10">
    <source>
        <dbReference type="Proteomes" id="UP000585507"/>
    </source>
</evidence>
<dbReference type="InterPro" id="IPR002477">
    <property type="entry name" value="Peptidoglycan-bd-like"/>
</dbReference>
<dbReference type="PANTHER" id="PTHR30582">
    <property type="entry name" value="L,D-TRANSPEPTIDASE"/>
    <property type="match status" value="1"/>
</dbReference>
<keyword evidence="4 7" id="KW-0133">Cell shape</keyword>
<gene>
    <name evidence="9" type="ORF">GGD55_006347</name>
</gene>
<evidence type="ECO:0000256" key="7">
    <source>
        <dbReference type="PROSITE-ProRule" id="PRU01373"/>
    </source>
</evidence>
<comment type="pathway">
    <text evidence="1 7">Cell wall biogenesis; peptidoglycan biosynthesis.</text>
</comment>
<dbReference type="SUPFAM" id="SSF47090">
    <property type="entry name" value="PGBD-like"/>
    <property type="match status" value="1"/>
</dbReference>
<evidence type="ECO:0000259" key="8">
    <source>
        <dbReference type="PROSITE" id="PS52029"/>
    </source>
</evidence>
<protein>
    <submittedName>
        <fullName evidence="9">Lipoprotein-anchoring transpeptidase ErfK/SrfK</fullName>
    </submittedName>
</protein>
<dbReference type="InterPro" id="IPR050979">
    <property type="entry name" value="LD-transpeptidase"/>
</dbReference>
<dbReference type="PROSITE" id="PS52029">
    <property type="entry name" value="LD_TPASE"/>
    <property type="match status" value="1"/>
</dbReference>